<feature type="region of interest" description="Disordered" evidence="1">
    <location>
        <begin position="50"/>
        <end position="71"/>
    </location>
</feature>
<accession>A0A843TRW1</accession>
<reference evidence="2" key="1">
    <citation type="submission" date="2017-07" db="EMBL/GenBank/DDBJ databases">
        <title>Taro Niue Genome Assembly and Annotation.</title>
        <authorList>
            <person name="Atibalentja N."/>
            <person name="Keating K."/>
            <person name="Fields C.J."/>
        </authorList>
    </citation>
    <scope>NUCLEOTIDE SEQUENCE</scope>
    <source>
        <strain evidence="2">Niue_2</strain>
        <tissue evidence="2">Leaf</tissue>
    </source>
</reference>
<feature type="region of interest" description="Disordered" evidence="1">
    <location>
        <begin position="103"/>
        <end position="133"/>
    </location>
</feature>
<comment type="caution">
    <text evidence="2">The sequence shown here is derived from an EMBL/GenBank/DDBJ whole genome shotgun (WGS) entry which is preliminary data.</text>
</comment>
<organism evidence="2 3">
    <name type="scientific">Colocasia esculenta</name>
    <name type="common">Wild taro</name>
    <name type="synonym">Arum esculentum</name>
    <dbReference type="NCBI Taxonomy" id="4460"/>
    <lineage>
        <taxon>Eukaryota</taxon>
        <taxon>Viridiplantae</taxon>
        <taxon>Streptophyta</taxon>
        <taxon>Embryophyta</taxon>
        <taxon>Tracheophyta</taxon>
        <taxon>Spermatophyta</taxon>
        <taxon>Magnoliopsida</taxon>
        <taxon>Liliopsida</taxon>
        <taxon>Araceae</taxon>
        <taxon>Aroideae</taxon>
        <taxon>Colocasieae</taxon>
        <taxon>Colocasia</taxon>
    </lineage>
</organism>
<dbReference type="EMBL" id="NMUH01000140">
    <property type="protein sequence ID" value="MQL72697.1"/>
    <property type="molecule type" value="Genomic_DNA"/>
</dbReference>
<protein>
    <submittedName>
        <fullName evidence="2">Uncharacterized protein</fullName>
    </submittedName>
</protein>
<proteinExistence type="predicted"/>
<name>A0A843TRW1_COLES</name>
<evidence type="ECO:0000313" key="3">
    <source>
        <dbReference type="Proteomes" id="UP000652761"/>
    </source>
</evidence>
<feature type="compositionally biased region" description="Basic and acidic residues" evidence="1">
    <location>
        <begin position="56"/>
        <end position="66"/>
    </location>
</feature>
<evidence type="ECO:0000313" key="2">
    <source>
        <dbReference type="EMBL" id="MQL72697.1"/>
    </source>
</evidence>
<gene>
    <name evidence="2" type="ORF">Taro_005050</name>
</gene>
<sequence length="266" mass="29441">MSPSPHPVQLRSSGWSSCRHPSIPFFHILNSMDRHGTWLPRPLLVGTASSSVSSSAKDEKDNREEAEPSPLAVGPFSSWVKEGKTPELYLSLKASPENFRRPFSPKTSTLLLPATPKPSARKPRHFFSPQPRNPQRAEALHRHRLAAIPVPAPSITIVSDLRIDTRRRSVDEINVVHRLSPRIATPRRALPSAPSTIGRAHEPLFEPSDTTFVGRGGILIVSASNLVYHVKEAHREAEQTRCEIWGVTHHRRALGSLDSADHAVPS</sequence>
<evidence type="ECO:0000256" key="1">
    <source>
        <dbReference type="SAM" id="MobiDB-lite"/>
    </source>
</evidence>
<dbReference type="Proteomes" id="UP000652761">
    <property type="component" value="Unassembled WGS sequence"/>
</dbReference>
<keyword evidence="3" id="KW-1185">Reference proteome</keyword>
<dbReference type="AlphaFoldDB" id="A0A843TRW1"/>